<accession>A0A1T5N4G2</accession>
<dbReference type="Proteomes" id="UP000190166">
    <property type="component" value="Unassembled WGS sequence"/>
</dbReference>
<dbReference type="AlphaFoldDB" id="A0A1T5N4G2"/>
<dbReference type="EMBL" id="FUZZ01000001">
    <property type="protein sequence ID" value="SKC94928.1"/>
    <property type="molecule type" value="Genomic_DNA"/>
</dbReference>
<gene>
    <name evidence="1" type="ORF">SAMN05660461_0150</name>
</gene>
<organism evidence="1 2">
    <name type="scientific">Chitinophaga ginsengisegetis</name>
    <dbReference type="NCBI Taxonomy" id="393003"/>
    <lineage>
        <taxon>Bacteria</taxon>
        <taxon>Pseudomonadati</taxon>
        <taxon>Bacteroidota</taxon>
        <taxon>Chitinophagia</taxon>
        <taxon>Chitinophagales</taxon>
        <taxon>Chitinophagaceae</taxon>
        <taxon>Chitinophaga</taxon>
    </lineage>
</organism>
<dbReference type="STRING" id="393003.SAMN05660461_0150"/>
<dbReference type="InterPro" id="IPR011871">
    <property type="entry name" value="Fib_succ_major"/>
</dbReference>
<name>A0A1T5N4G2_9BACT</name>
<keyword evidence="2" id="KW-1185">Reference proteome</keyword>
<dbReference type="NCBIfam" id="TIGR02145">
    <property type="entry name" value="Fib_succ_major"/>
    <property type="match status" value="1"/>
</dbReference>
<dbReference type="RefSeq" id="WP_143313453.1">
    <property type="nucleotide sequence ID" value="NZ_FUZZ01000001.1"/>
</dbReference>
<dbReference type="PROSITE" id="PS51257">
    <property type="entry name" value="PROKAR_LIPOPROTEIN"/>
    <property type="match status" value="1"/>
</dbReference>
<reference evidence="1 2" key="1">
    <citation type="submission" date="2017-02" db="EMBL/GenBank/DDBJ databases">
        <authorList>
            <person name="Peterson S.W."/>
        </authorList>
    </citation>
    <scope>NUCLEOTIDE SEQUENCE [LARGE SCALE GENOMIC DNA]</scope>
    <source>
        <strain evidence="1 2">DSM 18108</strain>
    </source>
</reference>
<evidence type="ECO:0000313" key="2">
    <source>
        <dbReference type="Proteomes" id="UP000190166"/>
    </source>
</evidence>
<protein>
    <submittedName>
        <fullName evidence="1">Major paralogous domain-containing protein</fullName>
    </submittedName>
</protein>
<evidence type="ECO:0000313" key="1">
    <source>
        <dbReference type="EMBL" id="SKC94928.1"/>
    </source>
</evidence>
<sequence length="245" mass="27686">MITNACRKLCGPALALIMLGSCVGSSKIVRKKGGYAVLIDKRDGSRYLIGRINGKLWTMSNARIGLPGSSFFFTPRHNPIGPEGRTYTWKLAQQACPEGWRLPTSEELAGLFLAYGKVAYSGELPYFRKIFGPYQPDSTAATYQALLKDELLLFLPGHKAEPDIYKQSLQLSLFWSSDSVANDAYAVHWDEEQKSIHFGAYPQSYFGFCRFVKKERLNKKQRQELERNHAIRIQEEAAAQQLNPK</sequence>
<proteinExistence type="predicted"/>